<protein>
    <submittedName>
        <fullName evidence="2">Uncharacterized protein</fullName>
    </submittedName>
</protein>
<feature type="region of interest" description="Disordered" evidence="1">
    <location>
        <begin position="12"/>
        <end position="41"/>
    </location>
</feature>
<dbReference type="InterPro" id="IPR049198">
    <property type="entry name" value="DUF6865"/>
</dbReference>
<comment type="caution">
    <text evidence="2">The sequence shown here is derived from an EMBL/GenBank/DDBJ whole genome shotgun (WGS) entry which is preliminary data.</text>
</comment>
<proteinExistence type="predicted"/>
<dbReference type="EMBL" id="JBEAFC010000011">
    <property type="protein sequence ID" value="KAL1535846.1"/>
    <property type="molecule type" value="Genomic_DNA"/>
</dbReference>
<dbReference type="AlphaFoldDB" id="A0ABD1FVI9"/>
<dbReference type="PANTHER" id="PTHR35282">
    <property type="entry name" value="F5D14.24 PROTEIN"/>
    <property type="match status" value="1"/>
</dbReference>
<evidence type="ECO:0000313" key="2">
    <source>
        <dbReference type="EMBL" id="KAL1535846.1"/>
    </source>
</evidence>
<evidence type="ECO:0000313" key="3">
    <source>
        <dbReference type="Proteomes" id="UP001567538"/>
    </source>
</evidence>
<feature type="compositionally biased region" description="Basic and acidic residues" evidence="1">
    <location>
        <begin position="13"/>
        <end position="27"/>
    </location>
</feature>
<dbReference type="Proteomes" id="UP001567538">
    <property type="component" value="Unassembled WGS sequence"/>
</dbReference>
<evidence type="ECO:0000256" key="1">
    <source>
        <dbReference type="SAM" id="MobiDB-lite"/>
    </source>
</evidence>
<sequence length="131" mass="14627">MSILDINFIPNNHNREPDYPKPFDHHRLSTSTAAKDPSIHKQAGIRLLTMDKKESGKQVSEDATRESLIAISYGAPDLTAKMSPKSKAEEDVVEPHNHDEDEIYRSKLMSLSSSTSSNVKARPVLPEQPHP</sequence>
<keyword evidence="3" id="KW-1185">Reference proteome</keyword>
<reference evidence="2 3" key="1">
    <citation type="submission" date="2024-06" db="EMBL/GenBank/DDBJ databases">
        <title>A chromosome level genome sequence of Diviner's sage (Salvia divinorum).</title>
        <authorList>
            <person name="Ford S.A."/>
            <person name="Ro D.-K."/>
            <person name="Ness R.W."/>
            <person name="Phillips M.A."/>
        </authorList>
    </citation>
    <scope>NUCLEOTIDE SEQUENCE [LARGE SCALE GENOMIC DNA]</scope>
    <source>
        <strain evidence="2">SAF-2024a</strain>
        <tissue evidence="2">Leaf</tissue>
    </source>
</reference>
<gene>
    <name evidence="2" type="ORF">AAHA92_28578</name>
</gene>
<feature type="compositionally biased region" description="Basic and acidic residues" evidence="1">
    <location>
        <begin position="86"/>
        <end position="105"/>
    </location>
</feature>
<name>A0ABD1FVI9_SALDI</name>
<feature type="compositionally biased region" description="Low complexity" evidence="1">
    <location>
        <begin position="106"/>
        <end position="117"/>
    </location>
</feature>
<accession>A0ABD1FVI9</accession>
<dbReference type="PANTHER" id="PTHR35282:SF2">
    <property type="entry name" value="F5D14.24 PROTEIN"/>
    <property type="match status" value="1"/>
</dbReference>
<feature type="region of interest" description="Disordered" evidence="1">
    <location>
        <begin position="79"/>
        <end position="131"/>
    </location>
</feature>
<organism evidence="2 3">
    <name type="scientific">Salvia divinorum</name>
    <name type="common">Maria pastora</name>
    <name type="synonym">Diviner's sage</name>
    <dbReference type="NCBI Taxonomy" id="28513"/>
    <lineage>
        <taxon>Eukaryota</taxon>
        <taxon>Viridiplantae</taxon>
        <taxon>Streptophyta</taxon>
        <taxon>Embryophyta</taxon>
        <taxon>Tracheophyta</taxon>
        <taxon>Spermatophyta</taxon>
        <taxon>Magnoliopsida</taxon>
        <taxon>eudicotyledons</taxon>
        <taxon>Gunneridae</taxon>
        <taxon>Pentapetalae</taxon>
        <taxon>asterids</taxon>
        <taxon>lamiids</taxon>
        <taxon>Lamiales</taxon>
        <taxon>Lamiaceae</taxon>
        <taxon>Nepetoideae</taxon>
        <taxon>Mentheae</taxon>
        <taxon>Salviinae</taxon>
        <taxon>Salvia</taxon>
        <taxon>Salvia subgen. Calosphace</taxon>
    </lineage>
</organism>
<dbReference type="Pfam" id="PF21737">
    <property type="entry name" value="DUF6865"/>
    <property type="match status" value="1"/>
</dbReference>